<feature type="region of interest" description="Disordered" evidence="2">
    <location>
        <begin position="30"/>
        <end position="58"/>
    </location>
</feature>
<evidence type="ECO:0000313" key="5">
    <source>
        <dbReference type="EMBL" id="ETA73911.1"/>
    </source>
</evidence>
<feature type="domain" description="Cell envelope-related transcriptional attenuator" evidence="4">
    <location>
        <begin position="137"/>
        <end position="280"/>
    </location>
</feature>
<dbReference type="AlphaFoldDB" id="V7HY27"/>
<evidence type="ECO:0000256" key="1">
    <source>
        <dbReference type="ARBA" id="ARBA00006068"/>
    </source>
</evidence>
<dbReference type="Proteomes" id="UP000018559">
    <property type="component" value="Unassembled WGS sequence"/>
</dbReference>
<evidence type="ECO:0000256" key="2">
    <source>
        <dbReference type="SAM" id="MobiDB-lite"/>
    </source>
</evidence>
<keyword evidence="3" id="KW-0472">Membrane</keyword>
<accession>V7HY27</accession>
<comment type="caution">
    <text evidence="5">The sequence shown here is derived from an EMBL/GenBank/DDBJ whole genome shotgun (WGS) entry which is preliminary data.</text>
</comment>
<gene>
    <name evidence="5" type="ORF">LEQ_0823c</name>
</gene>
<comment type="similarity">
    <text evidence="1">Belongs to the LytR/CpsA/Psr (LCP) family.</text>
</comment>
<organism evidence="5 6">
    <name type="scientific">Ligilactobacillus equi DPC 6820</name>
    <dbReference type="NCBI Taxonomy" id="1392007"/>
    <lineage>
        <taxon>Bacteria</taxon>
        <taxon>Bacillati</taxon>
        <taxon>Bacillota</taxon>
        <taxon>Bacilli</taxon>
        <taxon>Lactobacillales</taxon>
        <taxon>Lactobacillaceae</taxon>
        <taxon>Ligilactobacillus</taxon>
    </lineage>
</organism>
<evidence type="ECO:0000313" key="6">
    <source>
        <dbReference type="Proteomes" id="UP000018559"/>
    </source>
</evidence>
<evidence type="ECO:0000256" key="3">
    <source>
        <dbReference type="SAM" id="Phobius"/>
    </source>
</evidence>
<name>V7HY27_9LACO</name>
<dbReference type="Gene3D" id="3.40.630.190">
    <property type="entry name" value="LCP protein"/>
    <property type="match status" value="1"/>
</dbReference>
<dbReference type="RefSeq" id="WP_023859876.1">
    <property type="nucleotide sequence ID" value="NZ_AWWH01000140.1"/>
</dbReference>
<proteinExistence type="inferred from homology"/>
<keyword evidence="6" id="KW-1185">Reference proteome</keyword>
<dbReference type="Pfam" id="PF03816">
    <property type="entry name" value="LytR_cpsA_psr"/>
    <property type="match status" value="1"/>
</dbReference>
<dbReference type="PATRIC" id="fig|1392007.3.peg.1289"/>
<dbReference type="NCBIfam" id="TIGR00350">
    <property type="entry name" value="lytR_cpsA_psr"/>
    <property type="match status" value="1"/>
</dbReference>
<dbReference type="InterPro" id="IPR050922">
    <property type="entry name" value="LytR/CpsA/Psr_CW_biosynth"/>
</dbReference>
<keyword evidence="3" id="KW-1133">Transmembrane helix</keyword>
<dbReference type="InterPro" id="IPR004474">
    <property type="entry name" value="LytR_CpsA_psr"/>
</dbReference>
<protein>
    <submittedName>
        <fullName evidence="5">LytR family transcriptional regulator</fullName>
    </submittedName>
</protein>
<dbReference type="EMBL" id="AWWH01000140">
    <property type="protein sequence ID" value="ETA73911.1"/>
    <property type="molecule type" value="Genomic_DNA"/>
</dbReference>
<reference evidence="5 6" key="1">
    <citation type="journal article" date="2014" name="Genome Announc.">
        <title>The Genome of the Predominant Equine Lactobacillus Species, Lactobacillus equi, Is Reflective of Its Lifestyle Adaptations to an Herbivorous Host.</title>
        <authorList>
            <person name="O'Donnell M.M."/>
            <person name="Harris H.M."/>
            <person name="O'Toole P.W."/>
            <person name="Ross R.P."/>
        </authorList>
    </citation>
    <scope>NUCLEOTIDE SEQUENCE [LARGE SCALE GENOMIC DNA]</scope>
    <source>
        <strain evidence="5 6">DPC 6820</strain>
    </source>
</reference>
<sequence>MSNNDSRYDPYTPHSMAHYRNDNEITVETPMRRRKESEATDHRIRRHNGPTPPNKNNHKRKKIFRILLTVVLVIFYAAGIYLYHAISDVQNTLDNTFTATDLKKLRNVSAVLKQGKPISILLLGTDTGDLGRTDKGRTDTMMIATINPQSKRVTLTSIPRDLKVKIDDSGEPYSKINSAYTFSGVSGAVDTVQDTLHIPIDYYILVNMGGLKKLVNAVGGVTITPLLTFKYEDADVVEGKTVHMNGKQALSYARMRYDDPRGDYGRQDRQRQVIRAIVKKGTKLTTLSTQYDDILETMEKNMQTDLSYDDILTLISKYKSAAGEIKSHTLHGQDTYLGGVSYQVATAQEKERISKLIRKELGLKPSKKSFRDESYSSYNSDNYGYDNSYDYGYGY</sequence>
<dbReference type="PANTHER" id="PTHR33392">
    <property type="entry name" value="POLYISOPRENYL-TEICHOIC ACID--PEPTIDOGLYCAN TEICHOIC ACID TRANSFERASE TAGU"/>
    <property type="match status" value="1"/>
</dbReference>
<feature type="transmembrane region" description="Helical" evidence="3">
    <location>
        <begin position="63"/>
        <end position="83"/>
    </location>
</feature>
<evidence type="ECO:0000259" key="4">
    <source>
        <dbReference type="Pfam" id="PF03816"/>
    </source>
</evidence>
<keyword evidence="3" id="KW-0812">Transmembrane</keyword>
<dbReference type="PANTHER" id="PTHR33392:SF6">
    <property type="entry name" value="POLYISOPRENYL-TEICHOIC ACID--PEPTIDOGLYCAN TEICHOIC ACID TRANSFERASE TAGU"/>
    <property type="match status" value="1"/>
</dbReference>